<comment type="similarity">
    <text evidence="1">Belongs to the RRN3 family.</text>
</comment>
<dbReference type="PANTHER" id="PTHR12790">
    <property type="entry name" value="TRANSCRIPTION INITIATION FACTOR IA RRN3"/>
    <property type="match status" value="1"/>
</dbReference>
<gene>
    <name evidence="3" type="ORF">KVV02_004578</name>
</gene>
<feature type="compositionally biased region" description="Acidic residues" evidence="2">
    <location>
        <begin position="672"/>
        <end position="706"/>
    </location>
</feature>
<dbReference type="EMBL" id="JAIFTL010000071">
    <property type="protein sequence ID" value="KAG9324289.1"/>
    <property type="molecule type" value="Genomic_DNA"/>
</dbReference>
<accession>A0A9P8A5F3</accession>
<dbReference type="Proteomes" id="UP000717515">
    <property type="component" value="Unassembled WGS sequence"/>
</dbReference>
<dbReference type="GO" id="GO:0006361">
    <property type="term" value="P:transcription initiation at RNA polymerase I promoter"/>
    <property type="evidence" value="ECO:0007669"/>
    <property type="project" value="InterPro"/>
</dbReference>
<evidence type="ECO:0008006" key="5">
    <source>
        <dbReference type="Google" id="ProtNLM"/>
    </source>
</evidence>
<protein>
    <recommendedName>
        <fullName evidence="5">RNA polymerase I-specific transcription initiation factor RRN3</fullName>
    </recommendedName>
</protein>
<evidence type="ECO:0000313" key="3">
    <source>
        <dbReference type="EMBL" id="KAG9324289.1"/>
    </source>
</evidence>
<name>A0A9P8A5F3_MORAP</name>
<evidence type="ECO:0000313" key="4">
    <source>
        <dbReference type="Proteomes" id="UP000717515"/>
    </source>
</evidence>
<dbReference type="AlphaFoldDB" id="A0A9P8A5F3"/>
<evidence type="ECO:0000256" key="1">
    <source>
        <dbReference type="ARBA" id="ARBA00010098"/>
    </source>
</evidence>
<proteinExistence type="inferred from homology"/>
<dbReference type="Pfam" id="PF05327">
    <property type="entry name" value="RRN3"/>
    <property type="match status" value="1"/>
</dbReference>
<reference evidence="3" key="1">
    <citation type="submission" date="2021-07" db="EMBL/GenBank/DDBJ databases">
        <title>Draft genome of Mortierella alpina, strain LL118, isolated from an aspen leaf litter sample.</title>
        <authorList>
            <person name="Yang S."/>
            <person name="Vinatzer B.A."/>
        </authorList>
    </citation>
    <scope>NUCLEOTIDE SEQUENCE</scope>
    <source>
        <strain evidence="3">LL118</strain>
    </source>
</reference>
<feature type="region of interest" description="Disordered" evidence="2">
    <location>
        <begin position="672"/>
        <end position="743"/>
    </location>
</feature>
<sequence>MPVSQSVSSTAVSSPKVGFATNLAVVAPAPIPIDPSHGHRKRSSGSDLLAAASSPMKRSISTPTMASVSLISEDQLAEFERQRQGQIMMTSYISSAIRQKKEGNPIPFEELIAQLTVTKPAPLTPAKQLQWIQALSQCISLVDKSCTALIDAMLQIDWTIQEDVFVQHYIAFLGNVVSAHAFYVVPVQDMLVKKLTTRYKSAAEHASTIAKDRQHERVHQALKYILDLIPTGPTSLFPLLASEFPHKRESINGHITYAKNILKVLEYAPVLRTQVLGVIIDRIIQIDVEIQVELEELEDSDTEVVYDFDLDDGEEDESDDDSDEDSDSDSGADSDEAHVAVLNIKAMTHKLDGMLFLVFTYLQGYVLDCQNVALSDPQAQPPVQIQEMFSVLLNIFMKTILHTFKSRHTQFLLFYYISPSAFFSDYFLGTLGQQILDNSQPQVLRIAAAAYMSSFVARAKYLDVRQVGMVVSMLGGFALDIVEQVDTGSNVVPDAERYAVFYAVVQALMYIFCFRWRVLVLGESKAESNKDDFDSAGMIVGSMDGASGSSRGSAPIRKWHAGLDSLQRILTSRLNPLKMCSDNVVKQFARLSHSLNFMYIYPILEQNKKTFIPRSYGSSAMNGVGVDHGGVSSNGQPNGGALPHELDTFFPFDPYRLRQSAPFMKGIYQEWENEEDEEDEDEDEDDYDEYGEDEEDGEEMHEDDEELSHLGRHQAQQHHQHQQDDDEDLLMNKSIMAMSISPSPAHFLVQGMTVTTQRRG</sequence>
<comment type="caution">
    <text evidence="3">The sequence shown here is derived from an EMBL/GenBank/DDBJ whole genome shotgun (WGS) entry which is preliminary data.</text>
</comment>
<dbReference type="GO" id="GO:0001042">
    <property type="term" value="F:RNA polymerase I core binding"/>
    <property type="evidence" value="ECO:0007669"/>
    <property type="project" value="TreeGrafter"/>
</dbReference>
<dbReference type="PANTHER" id="PTHR12790:SF0">
    <property type="entry name" value="RNA POLYMERASE I-SPECIFIC TRANSCRIPTION INITIATION FACTOR RRN3-RELATED"/>
    <property type="match status" value="1"/>
</dbReference>
<evidence type="ECO:0000256" key="2">
    <source>
        <dbReference type="SAM" id="MobiDB-lite"/>
    </source>
</evidence>
<feature type="region of interest" description="Disordered" evidence="2">
    <location>
        <begin position="311"/>
        <end position="334"/>
    </location>
</feature>
<dbReference type="GO" id="GO:0005634">
    <property type="term" value="C:nucleus"/>
    <property type="evidence" value="ECO:0007669"/>
    <property type="project" value="TreeGrafter"/>
</dbReference>
<feature type="compositionally biased region" description="Basic residues" evidence="2">
    <location>
        <begin position="710"/>
        <end position="720"/>
    </location>
</feature>
<feature type="compositionally biased region" description="Low complexity" evidence="2">
    <location>
        <begin position="45"/>
        <end position="54"/>
    </location>
</feature>
<feature type="region of interest" description="Disordered" evidence="2">
    <location>
        <begin position="30"/>
        <end position="57"/>
    </location>
</feature>
<dbReference type="InterPro" id="IPR007991">
    <property type="entry name" value="RNA_pol_I_trans_ini_fac_RRN3"/>
</dbReference>
<organism evidence="3 4">
    <name type="scientific">Mortierella alpina</name>
    <name type="common">Oleaginous fungus</name>
    <name type="synonym">Mortierella renispora</name>
    <dbReference type="NCBI Taxonomy" id="64518"/>
    <lineage>
        <taxon>Eukaryota</taxon>
        <taxon>Fungi</taxon>
        <taxon>Fungi incertae sedis</taxon>
        <taxon>Mucoromycota</taxon>
        <taxon>Mortierellomycotina</taxon>
        <taxon>Mortierellomycetes</taxon>
        <taxon>Mortierellales</taxon>
        <taxon>Mortierellaceae</taxon>
        <taxon>Mortierella</taxon>
    </lineage>
</organism>
<dbReference type="GO" id="GO:0001181">
    <property type="term" value="F:RNA polymerase I general transcription initiation factor activity"/>
    <property type="evidence" value="ECO:0007669"/>
    <property type="project" value="InterPro"/>
</dbReference>